<evidence type="ECO:0000313" key="1">
    <source>
        <dbReference type="EMBL" id="ETI39295.1"/>
    </source>
</evidence>
<proteinExistence type="predicted"/>
<name>V9EJ84_PHYNI</name>
<dbReference type="HOGENOM" id="CLU_2908968_0_0_1"/>
<gene>
    <name evidence="1" type="ORF">F443_15114</name>
</gene>
<keyword evidence="2" id="KW-1185">Reference proteome</keyword>
<dbReference type="AlphaFoldDB" id="V9EJ84"/>
<organism evidence="1 2">
    <name type="scientific">Phytophthora nicotianae P1569</name>
    <dbReference type="NCBI Taxonomy" id="1317065"/>
    <lineage>
        <taxon>Eukaryota</taxon>
        <taxon>Sar</taxon>
        <taxon>Stramenopiles</taxon>
        <taxon>Oomycota</taxon>
        <taxon>Peronosporomycetes</taxon>
        <taxon>Peronosporales</taxon>
        <taxon>Peronosporaceae</taxon>
        <taxon>Phytophthora</taxon>
    </lineage>
</organism>
<dbReference type="EMBL" id="ANIZ01002635">
    <property type="protein sequence ID" value="ETI39295.1"/>
    <property type="molecule type" value="Genomic_DNA"/>
</dbReference>
<accession>V9EJ84</accession>
<protein>
    <submittedName>
        <fullName evidence="1">Uncharacterized protein</fullName>
    </submittedName>
</protein>
<comment type="caution">
    <text evidence="1">The sequence shown here is derived from an EMBL/GenBank/DDBJ whole genome shotgun (WGS) entry which is preliminary data.</text>
</comment>
<evidence type="ECO:0000313" key="2">
    <source>
        <dbReference type="Proteomes" id="UP000018721"/>
    </source>
</evidence>
<dbReference type="Proteomes" id="UP000018721">
    <property type="component" value="Unassembled WGS sequence"/>
</dbReference>
<reference evidence="1 2" key="1">
    <citation type="submission" date="2013-11" db="EMBL/GenBank/DDBJ databases">
        <title>The Genome Sequence of Phytophthora parasitica P1569.</title>
        <authorList>
            <consortium name="The Broad Institute Genomics Platform"/>
            <person name="Russ C."/>
            <person name="Tyler B."/>
            <person name="Panabieres F."/>
            <person name="Shan W."/>
            <person name="Tripathy S."/>
            <person name="Grunwald N."/>
            <person name="Machado M."/>
            <person name="Johnson C.S."/>
            <person name="Arredondo F."/>
            <person name="Hong C."/>
            <person name="Coffey M."/>
            <person name="Young S.K."/>
            <person name="Zeng Q."/>
            <person name="Gargeya S."/>
            <person name="Fitzgerald M."/>
            <person name="Abouelleil A."/>
            <person name="Alvarado L."/>
            <person name="Chapman S.B."/>
            <person name="Gainer-Dewar J."/>
            <person name="Goldberg J."/>
            <person name="Griggs A."/>
            <person name="Gujja S."/>
            <person name="Hansen M."/>
            <person name="Howarth C."/>
            <person name="Imamovic A."/>
            <person name="Ireland A."/>
            <person name="Larimer J."/>
            <person name="McCowan C."/>
            <person name="Murphy C."/>
            <person name="Pearson M."/>
            <person name="Poon T.W."/>
            <person name="Priest M."/>
            <person name="Roberts A."/>
            <person name="Saif S."/>
            <person name="Shea T."/>
            <person name="Sykes S."/>
            <person name="Wortman J."/>
            <person name="Nusbaum C."/>
            <person name="Birren B."/>
        </authorList>
    </citation>
    <scope>NUCLEOTIDE SEQUENCE [LARGE SCALE GENOMIC DNA]</scope>
    <source>
        <strain evidence="1 2">P1569</strain>
    </source>
</reference>
<sequence>MVVATCYPVNDDRGLCRCVTRNLTRHGAITLALVVRIEDFAASTGWLDGFLLPHNLVIQNEK</sequence>